<dbReference type="SMART" id="SM00421">
    <property type="entry name" value="HTH_LUXR"/>
    <property type="match status" value="1"/>
</dbReference>
<comment type="caution">
    <text evidence="2">The sequence shown here is derived from an EMBL/GenBank/DDBJ whole genome shotgun (WGS) entry which is preliminary data.</text>
</comment>
<dbReference type="SUPFAM" id="SSF46894">
    <property type="entry name" value="C-terminal effector domain of the bipartite response regulators"/>
    <property type="match status" value="1"/>
</dbReference>
<name>A0ABT6AKM0_9BURK</name>
<evidence type="ECO:0000313" key="2">
    <source>
        <dbReference type="EMBL" id="MDF3832857.1"/>
    </source>
</evidence>
<proteinExistence type="predicted"/>
<dbReference type="Proteomes" id="UP001216674">
    <property type="component" value="Unassembled WGS sequence"/>
</dbReference>
<keyword evidence="3" id="KW-1185">Reference proteome</keyword>
<accession>A0ABT6AKM0</accession>
<dbReference type="RefSeq" id="WP_276264357.1">
    <property type="nucleotide sequence ID" value="NZ_JARJLM010000138.1"/>
</dbReference>
<dbReference type="InterPro" id="IPR016032">
    <property type="entry name" value="Sig_transdc_resp-reg_C-effctor"/>
</dbReference>
<protein>
    <submittedName>
        <fullName evidence="2">Helix-turn-helix transcriptional regulator</fullName>
    </submittedName>
</protein>
<dbReference type="InterPro" id="IPR000792">
    <property type="entry name" value="Tscrpt_reg_LuxR_C"/>
</dbReference>
<sequence length="379" mass="41500">MNEDMHGAIRGLYEGILDAQAWQQSLLAMSGIVGSAHASMIMRDTDRDLMTVNETVRPVRELFSAYENEFHELDPGKLFAHKLSPGQWYVDARDFGEGSMQRSPFYRDFLHRFDLCSYAACLVERQPHYEVYFSLQRSFSQGVFTETDTRALDWALPHMRSAMAMRERTIGLSTLAQLSGQILERLSFGVIAYSAERRVLLSNGIGERWVRRLDPAGKTGEWQMSRPLADMVAAACAPGSAVAARAALARHADGSCAQVIVLPLPPLHIFASPWQKPTALAVIHEDAQSPAQLPRVLRELYGLTPAEIRLASLLATGMGLPEASERLGVRHETARSQLKAVFLKTGTGTQARLARLLTQLGTALEPAGDAGTGAGSSPA</sequence>
<organism evidence="2 3">
    <name type="scientific">Cupriavidus basilensis</name>
    <dbReference type="NCBI Taxonomy" id="68895"/>
    <lineage>
        <taxon>Bacteria</taxon>
        <taxon>Pseudomonadati</taxon>
        <taxon>Pseudomonadota</taxon>
        <taxon>Betaproteobacteria</taxon>
        <taxon>Burkholderiales</taxon>
        <taxon>Burkholderiaceae</taxon>
        <taxon>Cupriavidus</taxon>
    </lineage>
</organism>
<dbReference type="InterPro" id="IPR036388">
    <property type="entry name" value="WH-like_DNA-bd_sf"/>
</dbReference>
<gene>
    <name evidence="2" type="ORF">P3W85_07845</name>
</gene>
<dbReference type="Gene3D" id="1.10.10.10">
    <property type="entry name" value="Winged helix-like DNA-binding domain superfamily/Winged helix DNA-binding domain"/>
    <property type="match status" value="1"/>
</dbReference>
<evidence type="ECO:0000313" key="3">
    <source>
        <dbReference type="Proteomes" id="UP001216674"/>
    </source>
</evidence>
<reference evidence="2 3" key="1">
    <citation type="submission" date="2023-03" db="EMBL/GenBank/DDBJ databases">
        <title>Draft assemblies of triclosan tolerant bacteria isolated from returned activated sludge.</title>
        <authorList>
            <person name="Van Hamelsveld S."/>
        </authorList>
    </citation>
    <scope>NUCLEOTIDE SEQUENCE [LARGE SCALE GENOMIC DNA]</scope>
    <source>
        <strain evidence="2 3">GW210010_S58</strain>
    </source>
</reference>
<evidence type="ECO:0000259" key="1">
    <source>
        <dbReference type="SMART" id="SM00421"/>
    </source>
</evidence>
<feature type="domain" description="HTH luxR-type" evidence="1">
    <location>
        <begin position="300"/>
        <end position="357"/>
    </location>
</feature>
<dbReference type="EMBL" id="JARJLM010000138">
    <property type="protein sequence ID" value="MDF3832857.1"/>
    <property type="molecule type" value="Genomic_DNA"/>
</dbReference>